<feature type="domain" description="Sialidase" evidence="1">
    <location>
        <begin position="54"/>
        <end position="319"/>
    </location>
</feature>
<dbReference type="PANTHER" id="PTHR43752:SF2">
    <property type="entry name" value="BNR_ASP-BOX REPEAT FAMILY PROTEIN"/>
    <property type="match status" value="1"/>
</dbReference>
<evidence type="ECO:0000313" key="3">
    <source>
        <dbReference type="Proteomes" id="UP000283522"/>
    </source>
</evidence>
<accession>A0A418PU77</accession>
<dbReference type="CDD" id="cd15482">
    <property type="entry name" value="Sialidase_non-viral"/>
    <property type="match status" value="1"/>
</dbReference>
<dbReference type="Pfam" id="PF13088">
    <property type="entry name" value="BNR_2"/>
    <property type="match status" value="1"/>
</dbReference>
<dbReference type="RefSeq" id="WP_119476636.1">
    <property type="nucleotide sequence ID" value="NZ_QXML01000002.1"/>
</dbReference>
<dbReference type="InterPro" id="IPR011040">
    <property type="entry name" value="Sialidase"/>
</dbReference>
<dbReference type="Proteomes" id="UP000283522">
    <property type="component" value="Unassembled WGS sequence"/>
</dbReference>
<keyword evidence="3" id="KW-1185">Reference proteome</keyword>
<dbReference type="PANTHER" id="PTHR43752">
    <property type="entry name" value="BNR/ASP-BOX REPEAT FAMILY PROTEIN"/>
    <property type="match status" value="1"/>
</dbReference>
<organism evidence="2 3">
    <name type="scientific">Algoriphagus lacus</name>
    <dbReference type="NCBI Taxonomy" id="2056311"/>
    <lineage>
        <taxon>Bacteria</taxon>
        <taxon>Pseudomonadati</taxon>
        <taxon>Bacteroidota</taxon>
        <taxon>Cytophagia</taxon>
        <taxon>Cytophagales</taxon>
        <taxon>Cyclobacteriaceae</taxon>
        <taxon>Algoriphagus</taxon>
    </lineage>
</organism>
<dbReference type="InterPro" id="IPR036278">
    <property type="entry name" value="Sialidase_sf"/>
</dbReference>
<evidence type="ECO:0000259" key="1">
    <source>
        <dbReference type="Pfam" id="PF13088"/>
    </source>
</evidence>
<sequence>MGALISFFSLLGFLSLSSEKENIDVKIISSGFIYETAPFPECHASTLLETPEGIMAAWFGGTYEKHPDVSIYTSLFQNGEWSEPALVADGVENETFRNPTWNPVLHRLEDGKIVLFYKEGPNPREWWGLYKISDNGGKTWSKETQIPPGFLGPVKNKSIVLPDGRLLHPSSFETSRIWTSHVEITDPELKHWKKTEIDGAGFGAIQPTVLIHPGGKLQLLFRTQQGEIATSWSSDTGNTWSKMESTGLVHNNSGIDAVTLKNGYHLLVCNPLKKGRNKLSLLGSTDGISWEELLVLEDESTGEFSYPAIIQAKDGTIHISYTYHRKKVKYVHLNL</sequence>
<dbReference type="Gene3D" id="2.120.10.10">
    <property type="match status" value="1"/>
</dbReference>
<evidence type="ECO:0000313" key="2">
    <source>
        <dbReference type="EMBL" id="RIW17198.1"/>
    </source>
</evidence>
<dbReference type="OrthoDB" id="41724at2"/>
<proteinExistence type="predicted"/>
<dbReference type="SUPFAM" id="SSF50939">
    <property type="entry name" value="Sialidases"/>
    <property type="match status" value="1"/>
</dbReference>
<dbReference type="EMBL" id="QXML01000002">
    <property type="protein sequence ID" value="RIW17198.1"/>
    <property type="molecule type" value="Genomic_DNA"/>
</dbReference>
<comment type="caution">
    <text evidence="2">The sequence shown here is derived from an EMBL/GenBank/DDBJ whole genome shotgun (WGS) entry which is preliminary data.</text>
</comment>
<gene>
    <name evidence="2" type="ORF">D0X99_05460</name>
</gene>
<reference evidence="2 3" key="1">
    <citation type="submission" date="2018-09" db="EMBL/GenBank/DDBJ databases">
        <authorList>
            <person name="Wang X."/>
            <person name="Du Z."/>
        </authorList>
    </citation>
    <scope>NUCLEOTIDE SEQUENCE [LARGE SCALE GENOMIC DNA]</scope>
    <source>
        <strain evidence="2 3">N3</strain>
    </source>
</reference>
<protein>
    <submittedName>
        <fullName evidence="2">Sialidase</fullName>
    </submittedName>
</protein>
<name>A0A418PU77_9BACT</name>
<dbReference type="AlphaFoldDB" id="A0A418PU77"/>